<organism evidence="1 2">
    <name type="scientific">Populus alba x Populus x berolinensis</name>
    <dbReference type="NCBI Taxonomy" id="444605"/>
    <lineage>
        <taxon>Eukaryota</taxon>
        <taxon>Viridiplantae</taxon>
        <taxon>Streptophyta</taxon>
        <taxon>Embryophyta</taxon>
        <taxon>Tracheophyta</taxon>
        <taxon>Spermatophyta</taxon>
        <taxon>Magnoliopsida</taxon>
        <taxon>eudicotyledons</taxon>
        <taxon>Gunneridae</taxon>
        <taxon>Pentapetalae</taxon>
        <taxon>rosids</taxon>
        <taxon>fabids</taxon>
        <taxon>Malpighiales</taxon>
        <taxon>Salicaceae</taxon>
        <taxon>Saliceae</taxon>
        <taxon>Populus</taxon>
    </lineage>
</organism>
<comment type="caution">
    <text evidence="1">The sequence shown here is derived from an EMBL/GenBank/DDBJ whole genome shotgun (WGS) entry which is preliminary data.</text>
</comment>
<evidence type="ECO:0000313" key="1">
    <source>
        <dbReference type="EMBL" id="KAJ7008465.1"/>
    </source>
</evidence>
<dbReference type="AlphaFoldDB" id="A0AAD6WD79"/>
<evidence type="ECO:0000313" key="2">
    <source>
        <dbReference type="Proteomes" id="UP001164929"/>
    </source>
</evidence>
<reference evidence="1" key="1">
    <citation type="journal article" date="2023" name="Mol. Ecol. Resour.">
        <title>Chromosome-level genome assembly of a triploid poplar Populus alba 'Berolinensis'.</title>
        <authorList>
            <person name="Chen S."/>
            <person name="Yu Y."/>
            <person name="Wang X."/>
            <person name="Wang S."/>
            <person name="Zhang T."/>
            <person name="Zhou Y."/>
            <person name="He R."/>
            <person name="Meng N."/>
            <person name="Wang Y."/>
            <person name="Liu W."/>
            <person name="Liu Z."/>
            <person name="Liu J."/>
            <person name="Guo Q."/>
            <person name="Huang H."/>
            <person name="Sederoff R.R."/>
            <person name="Wang G."/>
            <person name="Qu G."/>
            <person name="Chen S."/>
        </authorList>
    </citation>
    <scope>NUCLEOTIDE SEQUENCE</scope>
    <source>
        <strain evidence="1">SC-2020</strain>
    </source>
</reference>
<keyword evidence="2" id="KW-1185">Reference proteome</keyword>
<sequence length="72" mass="8403">MEHGKKRKISKIYRALVNGILNQDKVTPWLNHCLLLPFLFIAFVHSRLCCDFSSGCLQLRIYFDCVILLFTT</sequence>
<proteinExistence type="predicted"/>
<dbReference type="Proteomes" id="UP001164929">
    <property type="component" value="Chromosome 2"/>
</dbReference>
<gene>
    <name evidence="1" type="ORF">NC653_007207</name>
</gene>
<name>A0AAD6WD79_9ROSI</name>
<dbReference type="EMBL" id="JAQIZT010000002">
    <property type="protein sequence ID" value="KAJ7008465.1"/>
    <property type="molecule type" value="Genomic_DNA"/>
</dbReference>
<protein>
    <submittedName>
        <fullName evidence="1">Uncharacterized protein</fullName>
    </submittedName>
</protein>
<accession>A0AAD6WD79</accession>